<protein>
    <submittedName>
        <fullName evidence="5">Uncharacterized protein</fullName>
    </submittedName>
</protein>
<evidence type="ECO:0000256" key="4">
    <source>
        <dbReference type="SAM" id="Phobius"/>
    </source>
</evidence>
<dbReference type="PANTHER" id="PTHR48059:SF30">
    <property type="entry name" value="OS06G0587000 PROTEIN"/>
    <property type="match status" value="1"/>
</dbReference>
<organism evidence="5 6">
    <name type="scientific">Clydaea vesicula</name>
    <dbReference type="NCBI Taxonomy" id="447962"/>
    <lineage>
        <taxon>Eukaryota</taxon>
        <taxon>Fungi</taxon>
        <taxon>Fungi incertae sedis</taxon>
        <taxon>Chytridiomycota</taxon>
        <taxon>Chytridiomycota incertae sedis</taxon>
        <taxon>Chytridiomycetes</taxon>
        <taxon>Lobulomycetales</taxon>
        <taxon>Lobulomycetaceae</taxon>
        <taxon>Clydaea</taxon>
    </lineage>
</organism>
<evidence type="ECO:0000256" key="1">
    <source>
        <dbReference type="ARBA" id="ARBA00004196"/>
    </source>
</evidence>
<keyword evidence="4" id="KW-1133">Transmembrane helix</keyword>
<keyword evidence="4" id="KW-0472">Membrane</keyword>
<dbReference type="InterPro" id="IPR001611">
    <property type="entry name" value="Leu-rich_rpt"/>
</dbReference>
<gene>
    <name evidence="5" type="ORF">HK099_006944</name>
</gene>
<feature type="transmembrane region" description="Helical" evidence="4">
    <location>
        <begin position="248"/>
        <end position="273"/>
    </location>
</feature>
<dbReference type="PANTHER" id="PTHR48059">
    <property type="entry name" value="POLYGALACTURONASE INHIBITOR 1"/>
    <property type="match status" value="1"/>
</dbReference>
<dbReference type="FunFam" id="3.80.10.10:FF:000041">
    <property type="entry name" value="LRR receptor-like serine/threonine-protein kinase ERECTA"/>
    <property type="match status" value="1"/>
</dbReference>
<name>A0AAD5XYS8_9FUNG</name>
<evidence type="ECO:0000313" key="6">
    <source>
        <dbReference type="Proteomes" id="UP001211065"/>
    </source>
</evidence>
<keyword evidence="4" id="KW-0812">Transmembrane</keyword>
<reference evidence="5" key="1">
    <citation type="submission" date="2020-05" db="EMBL/GenBank/DDBJ databases">
        <title>Phylogenomic resolution of chytrid fungi.</title>
        <authorList>
            <person name="Stajich J.E."/>
            <person name="Amses K."/>
            <person name="Simmons R."/>
            <person name="Seto K."/>
            <person name="Myers J."/>
            <person name="Bonds A."/>
            <person name="Quandt C.A."/>
            <person name="Barry K."/>
            <person name="Liu P."/>
            <person name="Grigoriev I."/>
            <person name="Longcore J.E."/>
            <person name="James T.Y."/>
        </authorList>
    </citation>
    <scope>NUCLEOTIDE SEQUENCE</scope>
    <source>
        <strain evidence="5">JEL0476</strain>
    </source>
</reference>
<dbReference type="SUPFAM" id="SSF52058">
    <property type="entry name" value="L domain-like"/>
    <property type="match status" value="1"/>
</dbReference>
<evidence type="ECO:0000256" key="3">
    <source>
        <dbReference type="ARBA" id="ARBA00022737"/>
    </source>
</evidence>
<keyword evidence="2" id="KW-0433">Leucine-rich repeat</keyword>
<accession>A0AAD5XYS8</accession>
<dbReference type="AlphaFoldDB" id="A0AAD5XYS8"/>
<dbReference type="Gene3D" id="3.80.10.10">
    <property type="entry name" value="Ribonuclease Inhibitor"/>
    <property type="match status" value="1"/>
</dbReference>
<dbReference type="EMBL" id="JADGJW010000634">
    <property type="protein sequence ID" value="KAJ3214293.1"/>
    <property type="molecule type" value="Genomic_DNA"/>
</dbReference>
<dbReference type="Proteomes" id="UP001211065">
    <property type="component" value="Unassembled WGS sequence"/>
</dbReference>
<keyword evidence="3" id="KW-0677">Repeat</keyword>
<keyword evidence="6" id="KW-1185">Reference proteome</keyword>
<sequence length="311" mass="34180">MDWQPQLFNRTEDCCFRKAKYNDTVSIACDAERRITKLNIGTLYSPLPRVRVLPTSKAFLNVEFPQFVTEFIKLDTLYLAGLNLNGQFPNAIKNLVNLQFLSIKNNEITGNLDDDLFLNMKNLVSLDLGDNKLSGTIPSSLSGLTNLRLLGLNSNLFNGPLPDLSKITNLGYGQVDRAMGGYNAYCYLNGLGPMQGVNQGICLPDGGVIPASCTAPKLPYCSGKMPGTTNSTVPTKKIVYIRRKGLDIYGTLGIAIGAAVFVSLLIFFGVFCFMKKRNFKKKKNSGKEFGKNGKNSKVEIINNAAEAFRNC</sequence>
<evidence type="ECO:0000313" key="5">
    <source>
        <dbReference type="EMBL" id="KAJ3214293.1"/>
    </source>
</evidence>
<evidence type="ECO:0000256" key="2">
    <source>
        <dbReference type="ARBA" id="ARBA00022614"/>
    </source>
</evidence>
<dbReference type="Pfam" id="PF13855">
    <property type="entry name" value="LRR_8"/>
    <property type="match status" value="1"/>
</dbReference>
<dbReference type="InterPro" id="IPR051848">
    <property type="entry name" value="PGIP"/>
</dbReference>
<comment type="caution">
    <text evidence="5">The sequence shown here is derived from an EMBL/GenBank/DDBJ whole genome shotgun (WGS) entry which is preliminary data.</text>
</comment>
<proteinExistence type="predicted"/>
<dbReference type="InterPro" id="IPR032675">
    <property type="entry name" value="LRR_dom_sf"/>
</dbReference>
<comment type="subcellular location">
    <subcellularLocation>
        <location evidence="1">Cell envelope</location>
    </subcellularLocation>
</comment>